<sequence>MAAFRVAALFEAPNPCAENDILRIDEAAELVTDGDTLSMCLRGEVIMFELQVDGFGDAHLPLGEVA</sequence>
<reference evidence="1" key="1">
    <citation type="submission" date="2018-07" db="EMBL/GenBank/DDBJ databases">
        <authorList>
            <consortium name="Genoscope - CEA"/>
            <person name="William W."/>
        </authorList>
    </citation>
    <scope>NUCLEOTIDE SEQUENCE</scope>
    <source>
        <strain evidence="1">IK1</strain>
    </source>
</reference>
<organism evidence="1">
    <name type="scientific">uncultured Spirochaetota bacterium</name>
    <dbReference type="NCBI Taxonomy" id="460511"/>
    <lineage>
        <taxon>Bacteria</taxon>
        <taxon>Pseudomonadati</taxon>
        <taxon>Spirochaetota</taxon>
        <taxon>environmental samples</taxon>
    </lineage>
</organism>
<proteinExistence type="predicted"/>
<gene>
    <name evidence="1" type="ORF">TRIP_E190246</name>
</gene>
<accession>A0A652ZU69</accession>
<name>A0A652ZU69_9SPIR</name>
<evidence type="ECO:0000313" key="1">
    <source>
        <dbReference type="EMBL" id="VBB39328.1"/>
    </source>
</evidence>
<dbReference type="AlphaFoldDB" id="A0A652ZU69"/>
<protein>
    <submittedName>
        <fullName evidence="1">Uncharacterized protein</fullName>
    </submittedName>
</protein>
<dbReference type="EMBL" id="UPXP01000011">
    <property type="protein sequence ID" value="VBB39328.1"/>
    <property type="molecule type" value="Genomic_DNA"/>
</dbReference>